<dbReference type="EMBL" id="AEJF01000085">
    <property type="protein sequence ID" value="KLU25780.1"/>
    <property type="molecule type" value="Genomic_DNA"/>
</dbReference>
<dbReference type="Proteomes" id="UP000035963">
    <property type="component" value="Unassembled WGS sequence"/>
</dbReference>
<comment type="subcellular location">
    <subcellularLocation>
        <location evidence="1">Endomembrane system</location>
    </subcellularLocation>
</comment>
<name>A0A0J1CZ25_9BURK</name>
<keyword evidence="3" id="KW-1003">Cell membrane</keyword>
<comment type="caution">
    <text evidence="7">The sequence shown here is derived from an EMBL/GenBank/DDBJ whole genome shotgun (WGS) entry which is preliminary data.</text>
</comment>
<dbReference type="PANTHER" id="PTHR30024:SF7">
    <property type="entry name" value="NITRATE_NITRITE BINDING PROTEIN NRTA"/>
    <property type="match status" value="1"/>
</dbReference>
<dbReference type="CDD" id="cd13553">
    <property type="entry name" value="PBP2_NrtA_CpmA_like"/>
    <property type="match status" value="1"/>
</dbReference>
<keyword evidence="4" id="KW-0997">Cell inner membrane</keyword>
<proteinExistence type="predicted"/>
<sequence length="383" mass="41553">MNTPKAASHSAANKPEKTHIRLGFVALSDAAPLAAAKILEFGHSHGLTLELCRQPSWAAVRDKLLSGEIDAAHALYGLVYGVQLGIGGPQGDMAVLMVLNRNGQAITLSNQLAEAFNQSGNLKQALASLGRPPVFAQTFPTGTHAMWLYYWLAALGVHPLRDIRSVVIPPPQMVDALAEGQLDGLCVGEPWNAVAEARQAGRTVAVTSEIWPNHPEKVLASRRDFVALYPNTARALVQTMLEACRWLDSPAHRADISTWLAAPELIGVPRELIAPRLLGDYDVAQFPKRPLPVSFFDEGAVNYPRPSDGLWFLTQYRRWGLLSGNHDDAAIASAISQTALYREAAALADVRVPDEIRADVLIDGRIWDGQDPAAYLDGFAVRA</sequence>
<evidence type="ECO:0000256" key="4">
    <source>
        <dbReference type="ARBA" id="ARBA00022519"/>
    </source>
</evidence>
<dbReference type="Pfam" id="PF13379">
    <property type="entry name" value="NMT1_2"/>
    <property type="match status" value="1"/>
</dbReference>
<protein>
    <submittedName>
        <fullName evidence="7">Nitrate ABC transporter substrate-binding protein</fullName>
    </submittedName>
</protein>
<keyword evidence="6" id="KW-0472">Membrane</keyword>
<dbReference type="AlphaFoldDB" id="A0A0J1CZ25"/>
<dbReference type="PANTHER" id="PTHR30024">
    <property type="entry name" value="ALIPHATIC SULFONATES-BINDING PROTEIN-RELATED"/>
    <property type="match status" value="1"/>
</dbReference>
<dbReference type="RefSeq" id="WP_047847036.1">
    <property type="nucleotide sequence ID" value="NZ_AEJF01000085.1"/>
</dbReference>
<evidence type="ECO:0000256" key="5">
    <source>
        <dbReference type="ARBA" id="ARBA00022729"/>
    </source>
</evidence>
<keyword evidence="5" id="KW-0732">Signal</keyword>
<dbReference type="SUPFAM" id="SSF53850">
    <property type="entry name" value="Periplasmic binding protein-like II"/>
    <property type="match status" value="1"/>
</dbReference>
<dbReference type="OrthoDB" id="9789215at2"/>
<evidence type="ECO:0000313" key="8">
    <source>
        <dbReference type="Proteomes" id="UP000035963"/>
    </source>
</evidence>
<evidence type="ECO:0000256" key="1">
    <source>
        <dbReference type="ARBA" id="ARBA00004308"/>
    </source>
</evidence>
<evidence type="ECO:0000256" key="2">
    <source>
        <dbReference type="ARBA" id="ARBA00022448"/>
    </source>
</evidence>
<evidence type="ECO:0000256" key="6">
    <source>
        <dbReference type="ARBA" id="ARBA00023136"/>
    </source>
</evidence>
<dbReference type="InterPro" id="IPR044527">
    <property type="entry name" value="NrtA/CpmA_ABC-bd_dom"/>
</dbReference>
<keyword evidence="8" id="KW-1185">Reference proteome</keyword>
<dbReference type="GO" id="GO:0012505">
    <property type="term" value="C:endomembrane system"/>
    <property type="evidence" value="ECO:0007669"/>
    <property type="project" value="UniProtKB-SubCell"/>
</dbReference>
<reference evidence="7 8" key="1">
    <citation type="journal article" date="2015" name="Genome Announc.">
        <title>Draft Genome Sequence of Burkholderia sp. Strain PML1(12), an Ectomycorrhizosphere-Inhabiting Bacterium with Effective Mineral-Weathering Ability.</title>
        <authorList>
            <person name="Uroz S."/>
            <person name="Oger P."/>
        </authorList>
    </citation>
    <scope>NUCLEOTIDE SEQUENCE [LARGE SCALE GENOMIC DNA]</scope>
    <source>
        <strain evidence="8">PML1(12)</strain>
    </source>
</reference>
<gene>
    <name evidence="7" type="ORF">EOS_12920</name>
</gene>
<dbReference type="Gene3D" id="3.40.190.10">
    <property type="entry name" value="Periplasmic binding protein-like II"/>
    <property type="match status" value="2"/>
</dbReference>
<dbReference type="PATRIC" id="fig|908627.4.peg.2873"/>
<accession>A0A0J1CZ25</accession>
<keyword evidence="2" id="KW-0813">Transport</keyword>
<evidence type="ECO:0000256" key="3">
    <source>
        <dbReference type="ARBA" id="ARBA00022475"/>
    </source>
</evidence>
<organism evidence="7 8">
    <name type="scientific">Caballeronia mineralivorans PML1(12)</name>
    <dbReference type="NCBI Taxonomy" id="908627"/>
    <lineage>
        <taxon>Bacteria</taxon>
        <taxon>Pseudomonadati</taxon>
        <taxon>Pseudomonadota</taxon>
        <taxon>Betaproteobacteria</taxon>
        <taxon>Burkholderiales</taxon>
        <taxon>Burkholderiaceae</taxon>
        <taxon>Caballeronia</taxon>
    </lineage>
</organism>
<evidence type="ECO:0000313" key="7">
    <source>
        <dbReference type="EMBL" id="KLU25780.1"/>
    </source>
</evidence>